<dbReference type="STRING" id="993689.GCA_002077135_02352"/>
<sequence>MTHWLRYAVLGLLLGTAFAATAIDALPFKNSAQEVRFQNLTRQLRCLVCQNEDLADSNAKLAQDLRLVIFQQMQAGRSDAQIKQWLVDRYSDYVLYKPPLKPSNYALWFGPFVVLLLGALGVVIYLRRRAQPQVASAPDEDEDW</sequence>
<keyword evidence="7" id="KW-0812">Transmembrane</keyword>
<keyword evidence="4 7" id="KW-0732">Signal</keyword>
<dbReference type="CDD" id="cd16378">
    <property type="entry name" value="CcmH_N"/>
    <property type="match status" value="1"/>
</dbReference>
<feature type="transmembrane region" description="Helical" evidence="7">
    <location>
        <begin position="105"/>
        <end position="126"/>
    </location>
</feature>
<dbReference type="FunFam" id="1.10.8.640:FF:000001">
    <property type="entry name" value="Cytochrome c-type biogenesis protein"/>
    <property type="match status" value="1"/>
</dbReference>
<evidence type="ECO:0000256" key="1">
    <source>
        <dbReference type="ARBA" id="ARBA00010342"/>
    </source>
</evidence>
<dbReference type="EMBL" id="MWQO01000015">
    <property type="protein sequence ID" value="THD11228.1"/>
    <property type="molecule type" value="Genomic_DNA"/>
</dbReference>
<keyword evidence="5" id="KW-0201">Cytochrome c-type biogenesis</keyword>
<dbReference type="GO" id="GO:0005886">
    <property type="term" value="C:plasma membrane"/>
    <property type="evidence" value="ECO:0007669"/>
    <property type="project" value="TreeGrafter"/>
</dbReference>
<dbReference type="PANTHER" id="PTHR47870">
    <property type="entry name" value="CYTOCHROME C-TYPE BIOGENESIS PROTEIN CCMH"/>
    <property type="match status" value="1"/>
</dbReference>
<dbReference type="AlphaFoldDB" id="A0A4S3KRY2"/>
<protein>
    <recommendedName>
        <fullName evidence="7">Cytochrome c-type biogenesis protein</fullName>
    </recommendedName>
</protein>
<evidence type="ECO:0000313" key="9">
    <source>
        <dbReference type="EMBL" id="THD11228.1"/>
    </source>
</evidence>
<evidence type="ECO:0000256" key="6">
    <source>
        <dbReference type="ARBA" id="ARBA00023004"/>
    </source>
</evidence>
<name>A0A4S3KRY2_9GAMM</name>
<dbReference type="GO" id="GO:0046872">
    <property type="term" value="F:metal ion binding"/>
    <property type="evidence" value="ECO:0007669"/>
    <property type="project" value="UniProtKB-KW"/>
</dbReference>
<keyword evidence="3 7" id="KW-0479">Metal-binding</keyword>
<dbReference type="Gene3D" id="1.10.8.640">
    <property type="entry name" value="Cytochrome C biogenesis protein"/>
    <property type="match status" value="1"/>
</dbReference>
<dbReference type="Pfam" id="PF03918">
    <property type="entry name" value="CcmH"/>
    <property type="match status" value="1"/>
</dbReference>
<evidence type="ECO:0000256" key="5">
    <source>
        <dbReference type="ARBA" id="ARBA00022748"/>
    </source>
</evidence>
<organism evidence="9 10">
    <name type="scientific">Metallibacterium scheffleri</name>
    <dbReference type="NCBI Taxonomy" id="993689"/>
    <lineage>
        <taxon>Bacteria</taxon>
        <taxon>Pseudomonadati</taxon>
        <taxon>Pseudomonadota</taxon>
        <taxon>Gammaproteobacteria</taxon>
        <taxon>Lysobacterales</taxon>
        <taxon>Rhodanobacteraceae</taxon>
        <taxon>Metallibacterium</taxon>
    </lineage>
</organism>
<evidence type="ECO:0000256" key="2">
    <source>
        <dbReference type="ARBA" id="ARBA00022617"/>
    </source>
</evidence>
<reference evidence="9 10" key="1">
    <citation type="submission" date="2017-02" db="EMBL/GenBank/DDBJ databases">
        <title>Whole genome sequencing of Metallibacterium scheffleri DSM 24874 (T).</title>
        <authorList>
            <person name="Kumar S."/>
            <person name="Patil P."/>
            <person name="Patil P.B."/>
        </authorList>
    </citation>
    <scope>NUCLEOTIDE SEQUENCE [LARGE SCALE GENOMIC DNA]</scope>
    <source>
        <strain evidence="9 10">DSM 24874</strain>
    </source>
</reference>
<feature type="chain" id="PRO_5021037805" description="Cytochrome c-type biogenesis protein" evidence="7">
    <location>
        <begin position="23"/>
        <end position="144"/>
    </location>
</feature>
<dbReference type="GO" id="GO:0017004">
    <property type="term" value="P:cytochrome complex assembly"/>
    <property type="evidence" value="ECO:0007669"/>
    <property type="project" value="UniProtKB-KW"/>
</dbReference>
<accession>A0A4S3KRY2</accession>
<dbReference type="RefSeq" id="WP_081127952.1">
    <property type="nucleotide sequence ID" value="NZ_LDOS01000002.1"/>
</dbReference>
<evidence type="ECO:0000259" key="8">
    <source>
        <dbReference type="Pfam" id="PF03918"/>
    </source>
</evidence>
<dbReference type="InterPro" id="IPR038297">
    <property type="entry name" value="CcmH/CycL/NrfF/Ccl2_sf"/>
</dbReference>
<comment type="caution">
    <text evidence="9">The sequence shown here is derived from an EMBL/GenBank/DDBJ whole genome shotgun (WGS) entry which is preliminary data.</text>
</comment>
<evidence type="ECO:0000256" key="7">
    <source>
        <dbReference type="RuleBase" id="RU364112"/>
    </source>
</evidence>
<gene>
    <name evidence="9" type="ORF">B1806_04875</name>
</gene>
<evidence type="ECO:0000256" key="3">
    <source>
        <dbReference type="ARBA" id="ARBA00022723"/>
    </source>
</evidence>
<proteinExistence type="inferred from homology"/>
<keyword evidence="6 7" id="KW-0408">Iron</keyword>
<feature type="signal peptide" evidence="7">
    <location>
        <begin position="1"/>
        <end position="22"/>
    </location>
</feature>
<dbReference type="InterPro" id="IPR005616">
    <property type="entry name" value="CcmH/CycL/Ccl2/NrfF_N"/>
</dbReference>
<comment type="function">
    <text evidence="7">Possible subunit of a heme lyase.</text>
</comment>
<evidence type="ECO:0000256" key="4">
    <source>
        <dbReference type="ARBA" id="ARBA00022729"/>
    </source>
</evidence>
<dbReference type="InterPro" id="IPR051263">
    <property type="entry name" value="C-type_cytochrome_biogenesis"/>
</dbReference>
<feature type="domain" description="CcmH/CycL/Ccl2/NrfF N-terminal" evidence="8">
    <location>
        <begin position="12"/>
        <end position="137"/>
    </location>
</feature>
<comment type="similarity">
    <text evidence="1 7">Belongs to the CcmH/CycL/Ccl2/NrfF family.</text>
</comment>
<keyword evidence="10" id="KW-1185">Reference proteome</keyword>
<keyword evidence="2 7" id="KW-0349">Heme</keyword>
<dbReference type="OrthoDB" id="9804975at2"/>
<dbReference type="PANTHER" id="PTHR47870:SF1">
    <property type="entry name" value="CYTOCHROME C-TYPE BIOGENESIS PROTEIN CCMH"/>
    <property type="match status" value="1"/>
</dbReference>
<keyword evidence="7" id="KW-0472">Membrane</keyword>
<keyword evidence="7" id="KW-1133">Transmembrane helix</keyword>
<dbReference type="Proteomes" id="UP000307749">
    <property type="component" value="Unassembled WGS sequence"/>
</dbReference>
<evidence type="ECO:0000313" key="10">
    <source>
        <dbReference type="Proteomes" id="UP000307749"/>
    </source>
</evidence>